<protein>
    <submittedName>
        <fullName evidence="1">Uncharacterized protein</fullName>
    </submittedName>
</protein>
<evidence type="ECO:0000313" key="2">
    <source>
        <dbReference type="Proteomes" id="UP000821865"/>
    </source>
</evidence>
<name>A0ACB8CED0_DERSI</name>
<sequence length="167" mass="18120">MATNDGTEMNLEHTQIPLPEEANGGDWLTVKYGRKKTTPTNPPLQPRHPSVSRVARLLPLPRNDLKVIIRPREGLNLATWATPQVVEGIKMACQHPTSEPVRILTVRIDPVQNIAIASAPNEELDMSIREIPTIHLGGREVAVTAYVVAPDSTAKGVIHGIPAGTPT</sequence>
<accession>A0ACB8CED0</accession>
<keyword evidence="2" id="KW-1185">Reference proteome</keyword>
<organism evidence="1 2">
    <name type="scientific">Dermacentor silvarum</name>
    <name type="common">Tick</name>
    <dbReference type="NCBI Taxonomy" id="543639"/>
    <lineage>
        <taxon>Eukaryota</taxon>
        <taxon>Metazoa</taxon>
        <taxon>Ecdysozoa</taxon>
        <taxon>Arthropoda</taxon>
        <taxon>Chelicerata</taxon>
        <taxon>Arachnida</taxon>
        <taxon>Acari</taxon>
        <taxon>Parasitiformes</taxon>
        <taxon>Ixodida</taxon>
        <taxon>Ixodoidea</taxon>
        <taxon>Ixodidae</taxon>
        <taxon>Rhipicephalinae</taxon>
        <taxon>Dermacentor</taxon>
    </lineage>
</organism>
<dbReference type="Proteomes" id="UP000821865">
    <property type="component" value="Chromosome 7"/>
</dbReference>
<gene>
    <name evidence="1" type="ORF">HPB49_009379</name>
</gene>
<dbReference type="EMBL" id="CM023476">
    <property type="protein sequence ID" value="KAH7941028.1"/>
    <property type="molecule type" value="Genomic_DNA"/>
</dbReference>
<reference evidence="1" key="1">
    <citation type="submission" date="2020-05" db="EMBL/GenBank/DDBJ databases">
        <title>Large-scale comparative analyses of tick genomes elucidate their genetic diversity and vector capacities.</title>
        <authorList>
            <person name="Jia N."/>
            <person name="Wang J."/>
            <person name="Shi W."/>
            <person name="Du L."/>
            <person name="Sun Y."/>
            <person name="Zhan W."/>
            <person name="Jiang J."/>
            <person name="Wang Q."/>
            <person name="Zhang B."/>
            <person name="Ji P."/>
            <person name="Sakyi L.B."/>
            <person name="Cui X."/>
            <person name="Yuan T."/>
            <person name="Jiang B."/>
            <person name="Yang W."/>
            <person name="Lam T.T.-Y."/>
            <person name="Chang Q."/>
            <person name="Ding S."/>
            <person name="Wang X."/>
            <person name="Zhu J."/>
            <person name="Ruan X."/>
            <person name="Zhao L."/>
            <person name="Wei J."/>
            <person name="Que T."/>
            <person name="Du C."/>
            <person name="Cheng J."/>
            <person name="Dai P."/>
            <person name="Han X."/>
            <person name="Huang E."/>
            <person name="Gao Y."/>
            <person name="Liu J."/>
            <person name="Shao H."/>
            <person name="Ye R."/>
            <person name="Li L."/>
            <person name="Wei W."/>
            <person name="Wang X."/>
            <person name="Wang C."/>
            <person name="Yang T."/>
            <person name="Huo Q."/>
            <person name="Li W."/>
            <person name="Guo W."/>
            <person name="Chen H."/>
            <person name="Zhou L."/>
            <person name="Ni X."/>
            <person name="Tian J."/>
            <person name="Zhou Y."/>
            <person name="Sheng Y."/>
            <person name="Liu T."/>
            <person name="Pan Y."/>
            <person name="Xia L."/>
            <person name="Li J."/>
            <person name="Zhao F."/>
            <person name="Cao W."/>
        </authorList>
    </citation>
    <scope>NUCLEOTIDE SEQUENCE</scope>
    <source>
        <strain evidence="1">Dsil-2018</strain>
    </source>
</reference>
<proteinExistence type="predicted"/>
<comment type="caution">
    <text evidence="1">The sequence shown here is derived from an EMBL/GenBank/DDBJ whole genome shotgun (WGS) entry which is preliminary data.</text>
</comment>
<evidence type="ECO:0000313" key="1">
    <source>
        <dbReference type="EMBL" id="KAH7941028.1"/>
    </source>
</evidence>